<keyword evidence="5" id="KW-1185">Reference proteome</keyword>
<feature type="transmembrane region" description="Helical" evidence="3">
    <location>
        <begin position="37"/>
        <end position="58"/>
    </location>
</feature>
<keyword evidence="3" id="KW-1133">Transmembrane helix</keyword>
<organism evidence="4 5">
    <name type="scientific">Caenorhabditis briggsae</name>
    <dbReference type="NCBI Taxonomy" id="6238"/>
    <lineage>
        <taxon>Eukaryota</taxon>
        <taxon>Metazoa</taxon>
        <taxon>Ecdysozoa</taxon>
        <taxon>Nematoda</taxon>
        <taxon>Chromadorea</taxon>
        <taxon>Rhabditida</taxon>
        <taxon>Rhabditina</taxon>
        <taxon>Rhabditomorpha</taxon>
        <taxon>Rhabditoidea</taxon>
        <taxon>Rhabditidae</taxon>
        <taxon>Peloderinae</taxon>
        <taxon>Caenorhabditis</taxon>
    </lineage>
</organism>
<feature type="region of interest" description="Disordered" evidence="2">
    <location>
        <begin position="427"/>
        <end position="502"/>
    </location>
</feature>
<feature type="compositionally biased region" description="Polar residues" evidence="2">
    <location>
        <begin position="483"/>
        <end position="494"/>
    </location>
</feature>
<dbReference type="Proteomes" id="UP000829354">
    <property type="component" value="Chromosome III"/>
</dbReference>
<protein>
    <submittedName>
        <fullName evidence="4">Uncharacterized protein</fullName>
    </submittedName>
</protein>
<reference evidence="4 5" key="1">
    <citation type="submission" date="2022-04" db="EMBL/GenBank/DDBJ databases">
        <title>Chromosome-level reference genomes for two strains of Caenorhabditis briggsae: an improved platform for comparative genomics.</title>
        <authorList>
            <person name="Stevens L."/>
            <person name="Andersen E."/>
        </authorList>
    </citation>
    <scope>NUCLEOTIDE SEQUENCE [LARGE SCALE GENOMIC DNA]</scope>
    <source>
        <strain evidence="4">VX34</strain>
        <tissue evidence="4">Whole-organism</tissue>
    </source>
</reference>
<gene>
    <name evidence="4" type="ORF">L5515_004998</name>
</gene>
<keyword evidence="3" id="KW-0812">Transmembrane</keyword>
<evidence type="ECO:0000256" key="3">
    <source>
        <dbReference type="SAM" id="Phobius"/>
    </source>
</evidence>
<feature type="compositionally biased region" description="Basic and acidic residues" evidence="2">
    <location>
        <begin position="427"/>
        <end position="440"/>
    </location>
</feature>
<keyword evidence="1" id="KW-0175">Coiled coil</keyword>
<evidence type="ECO:0000256" key="2">
    <source>
        <dbReference type="SAM" id="MobiDB-lite"/>
    </source>
</evidence>
<sequence>MVLYKKTTYEKFHTAVGSEVVACSHTVLVGTYRDSTILGYITAFVFFVPLTIWSDVSIKKHVGQLVKRALEMQKKGQDFCTGVKAGVLSLDDSQDTCIKLHSDIKGTLDRLEEDLDDLWGWNDKVNEEEDDIKKEGNSVVKTVNSGVQDSVLSPGEEWDRRVQRANEIVALEERMMFMENMIREMDKEKKVKNDVMSQGDRTDSKFPASMLDDQMKLPKDAHTLALTMRLLNKYAEALNQQNDEIKRCQQNLLKGESTVNDLHEQVNEVAKLCESQQKNMDRAKEKREELLKQVEQRKFEMEDLQRKIWQLETPDEAMEEDEREEWDEEQLKILEESRVIDRSARKTCCLCETSEHMLGMCPRFNTPRDRLSEFKRKHLCTRCGEKQHERSRCCRFQMTQCDSCLMAGNGKKSLTHHLPEVCVFEQKPDRHTRRQTENRRHHDRSTSSSFRRPDLEAHGQPAVSKIASPDAIDGGGPHPHRMQQIQAAQQTAPSVHSFGGMMAPVHSSEVSTADLELVKLIRQIQQGQTNKG</sequence>
<keyword evidence="3" id="KW-0472">Membrane</keyword>
<evidence type="ECO:0000313" key="4">
    <source>
        <dbReference type="EMBL" id="UMM25019.1"/>
    </source>
</evidence>
<evidence type="ECO:0000313" key="5">
    <source>
        <dbReference type="Proteomes" id="UP000829354"/>
    </source>
</evidence>
<accession>A0AAE9EQG2</accession>
<proteinExistence type="predicted"/>
<dbReference type="EMBL" id="CP092622">
    <property type="protein sequence ID" value="UMM25019.1"/>
    <property type="molecule type" value="Genomic_DNA"/>
</dbReference>
<evidence type="ECO:0000256" key="1">
    <source>
        <dbReference type="SAM" id="Coils"/>
    </source>
</evidence>
<dbReference type="AlphaFoldDB" id="A0AAE9EQG2"/>
<name>A0AAE9EQG2_CAEBR</name>
<feature type="coiled-coil region" evidence="1">
    <location>
        <begin position="231"/>
        <end position="307"/>
    </location>
</feature>